<keyword evidence="2 6" id="KW-0812">Transmembrane</keyword>
<feature type="transmembrane region" description="Helical" evidence="6">
    <location>
        <begin position="490"/>
        <end position="513"/>
    </location>
</feature>
<sequence>MKILCCGRIECCRLILLMKQRKQRRKQQQKQQDKSIMMTKQKMETSSSSSSNDSNGIRLIAAGILFILTLLMGTIPVYLLEFSTKYFSRIKKSNSNENSYTLSSSSSPSTSTSTTKLLLMKNHKRRWFHHDRIVQFLTQIGGGVLFYTAFVHMLPEIRENYESYLNDNNDKSNNMTNNVINKTNLMIFAGDDNGGGGGDEGGDEDSLPLVDLCACAGLFGIFLLEELMHLLLGNHGHGHGHHSNDQPQQQENESNQNRQRLQQRQRQYSRRLSSSFRQCSGDKQVSKYSQQINDDFPPPTTSCSSSIPMNVGENSKITTTVATTEIKNKSSPLSKKLNNPSTILLSSGSHPNHQHQSNDNEQKNNVFIVNNENEIIMMNQNNNNDNNVNDHITDNKSSTIWPNIIDNFLLILAFSCHSIFDGISIGVQTKHDEIWTMLIAILSHKLLIAFILSFQIYEKCNEKLSINPLSGSSSSIIKHQRRQHIKGAKLILWFFSTLFALMSPIGIFIVMIMNNQSDTPNEKSLHIIILAAISAGTILYIVFFEIIDKQTTRLHLNGLIQWIAMAIGFGLMHLISQLFHE</sequence>
<dbReference type="EMBL" id="NJHN03000121">
    <property type="protein sequence ID" value="KAH9413421.1"/>
    <property type="molecule type" value="Genomic_DNA"/>
</dbReference>
<evidence type="ECO:0000256" key="4">
    <source>
        <dbReference type="ARBA" id="ARBA00023136"/>
    </source>
</evidence>
<dbReference type="PANTHER" id="PTHR11040">
    <property type="entry name" value="ZINC/IRON TRANSPORTER"/>
    <property type="match status" value="1"/>
</dbReference>
<feature type="compositionally biased region" description="Polar residues" evidence="5">
    <location>
        <begin position="281"/>
        <end position="293"/>
    </location>
</feature>
<keyword evidence="4 6" id="KW-0472">Membrane</keyword>
<dbReference type="Pfam" id="PF02535">
    <property type="entry name" value="Zip"/>
    <property type="match status" value="2"/>
</dbReference>
<proteinExistence type="predicted"/>
<feature type="transmembrane region" description="Helical" evidence="6">
    <location>
        <begin position="559"/>
        <end position="579"/>
    </location>
</feature>
<evidence type="ECO:0000256" key="2">
    <source>
        <dbReference type="ARBA" id="ARBA00022692"/>
    </source>
</evidence>
<feature type="region of interest" description="Disordered" evidence="5">
    <location>
        <begin position="236"/>
        <end position="309"/>
    </location>
</feature>
<reference evidence="7 8" key="1">
    <citation type="journal article" date="2018" name="J. Allergy Clin. Immunol.">
        <title>High-quality assembly of Dermatophagoides pteronyssinus genome and transcriptome reveals a wide range of novel allergens.</title>
        <authorList>
            <person name="Liu X.Y."/>
            <person name="Yang K.Y."/>
            <person name="Wang M.Q."/>
            <person name="Kwok J.S."/>
            <person name="Zeng X."/>
            <person name="Yang Z."/>
            <person name="Xiao X.J."/>
            <person name="Lau C.P."/>
            <person name="Li Y."/>
            <person name="Huang Z.M."/>
            <person name="Ba J.G."/>
            <person name="Yim A.K."/>
            <person name="Ouyang C.Y."/>
            <person name="Ngai S.M."/>
            <person name="Chan T.F."/>
            <person name="Leung E.L."/>
            <person name="Liu L."/>
            <person name="Liu Z.G."/>
            <person name="Tsui S.K."/>
        </authorList>
    </citation>
    <scope>NUCLEOTIDE SEQUENCE [LARGE SCALE GENOMIC DNA]</scope>
    <source>
        <strain evidence="7">Derp</strain>
    </source>
</reference>
<feature type="region of interest" description="Disordered" evidence="5">
    <location>
        <begin position="23"/>
        <end position="53"/>
    </location>
</feature>
<name>A0ABQ8ISX5_DERPT</name>
<evidence type="ECO:0000256" key="1">
    <source>
        <dbReference type="ARBA" id="ARBA00004141"/>
    </source>
</evidence>
<organism evidence="7 8">
    <name type="scientific">Dermatophagoides pteronyssinus</name>
    <name type="common">European house dust mite</name>
    <dbReference type="NCBI Taxonomy" id="6956"/>
    <lineage>
        <taxon>Eukaryota</taxon>
        <taxon>Metazoa</taxon>
        <taxon>Ecdysozoa</taxon>
        <taxon>Arthropoda</taxon>
        <taxon>Chelicerata</taxon>
        <taxon>Arachnida</taxon>
        <taxon>Acari</taxon>
        <taxon>Acariformes</taxon>
        <taxon>Sarcoptiformes</taxon>
        <taxon>Astigmata</taxon>
        <taxon>Psoroptidia</taxon>
        <taxon>Analgoidea</taxon>
        <taxon>Pyroglyphidae</taxon>
        <taxon>Dermatophagoidinae</taxon>
        <taxon>Dermatophagoides</taxon>
    </lineage>
</organism>
<gene>
    <name evidence="7" type="ORF">DERP_007897</name>
</gene>
<reference evidence="7 8" key="2">
    <citation type="journal article" date="2022" name="Mol. Biol. Evol.">
        <title>Comparative Genomics Reveals Insights into the Divergent Evolution of Astigmatic Mites and Household Pest Adaptations.</title>
        <authorList>
            <person name="Xiong Q."/>
            <person name="Wan A.T."/>
            <person name="Liu X."/>
            <person name="Fung C.S."/>
            <person name="Xiao X."/>
            <person name="Malainual N."/>
            <person name="Hou J."/>
            <person name="Wang L."/>
            <person name="Wang M."/>
            <person name="Yang K.Y."/>
            <person name="Cui Y."/>
            <person name="Leung E.L."/>
            <person name="Nong W."/>
            <person name="Shin S.K."/>
            <person name="Au S.W."/>
            <person name="Jeong K.Y."/>
            <person name="Chew F.T."/>
            <person name="Hui J.H."/>
            <person name="Leung T.F."/>
            <person name="Tungtrongchitr A."/>
            <person name="Zhong N."/>
            <person name="Liu Z."/>
            <person name="Tsui S.K."/>
        </authorList>
    </citation>
    <scope>NUCLEOTIDE SEQUENCE [LARGE SCALE GENOMIC DNA]</scope>
    <source>
        <strain evidence="7">Derp</strain>
    </source>
</reference>
<keyword evidence="3 6" id="KW-1133">Transmembrane helix</keyword>
<evidence type="ECO:0000313" key="7">
    <source>
        <dbReference type="EMBL" id="KAH9413421.1"/>
    </source>
</evidence>
<feature type="region of interest" description="Disordered" evidence="5">
    <location>
        <begin position="327"/>
        <end position="362"/>
    </location>
</feature>
<comment type="caution">
    <text evidence="7">The sequence shown here is derived from an EMBL/GenBank/DDBJ whole genome shotgun (WGS) entry which is preliminary data.</text>
</comment>
<feature type="compositionally biased region" description="Low complexity" evidence="5">
    <location>
        <begin position="329"/>
        <end position="341"/>
    </location>
</feature>
<feature type="transmembrane region" description="Helical" evidence="6">
    <location>
        <begin position="57"/>
        <end position="80"/>
    </location>
</feature>
<evidence type="ECO:0000256" key="5">
    <source>
        <dbReference type="SAM" id="MobiDB-lite"/>
    </source>
</evidence>
<feature type="compositionally biased region" description="Polar residues" evidence="5">
    <location>
        <begin position="342"/>
        <end position="355"/>
    </location>
</feature>
<comment type="subcellular location">
    <subcellularLocation>
        <location evidence="1">Membrane</location>
        <topology evidence="1">Multi-pass membrane protein</topology>
    </subcellularLocation>
</comment>
<dbReference type="InterPro" id="IPR003689">
    <property type="entry name" value="ZIP"/>
</dbReference>
<dbReference type="Proteomes" id="UP000887458">
    <property type="component" value="Unassembled WGS sequence"/>
</dbReference>
<evidence type="ECO:0000313" key="8">
    <source>
        <dbReference type="Proteomes" id="UP000887458"/>
    </source>
</evidence>
<evidence type="ECO:0000256" key="3">
    <source>
        <dbReference type="ARBA" id="ARBA00022989"/>
    </source>
</evidence>
<dbReference type="PANTHER" id="PTHR11040:SF203">
    <property type="entry name" value="FI18611P1-RELATED"/>
    <property type="match status" value="1"/>
</dbReference>
<keyword evidence="8" id="KW-1185">Reference proteome</keyword>
<accession>A0ABQ8ISX5</accession>
<feature type="transmembrane region" description="Helical" evidence="6">
    <location>
        <begin position="434"/>
        <end position="457"/>
    </location>
</feature>
<protein>
    <submittedName>
        <fullName evidence="7">Uncharacterized protein</fullName>
    </submittedName>
</protein>
<evidence type="ECO:0000256" key="6">
    <source>
        <dbReference type="SAM" id="Phobius"/>
    </source>
</evidence>
<feature type="transmembrane region" description="Helical" evidence="6">
    <location>
        <begin position="133"/>
        <end position="154"/>
    </location>
</feature>
<feature type="transmembrane region" description="Helical" evidence="6">
    <location>
        <begin position="525"/>
        <end position="547"/>
    </location>
</feature>
<feature type="compositionally biased region" description="Low complexity" evidence="5">
    <location>
        <begin position="245"/>
        <end position="260"/>
    </location>
</feature>